<keyword evidence="1" id="KW-0472">Membrane</keyword>
<evidence type="ECO:0000313" key="3">
    <source>
        <dbReference type="Proteomes" id="UP001526246"/>
    </source>
</evidence>
<keyword evidence="1" id="KW-0812">Transmembrane</keyword>
<dbReference type="Proteomes" id="UP001526246">
    <property type="component" value="Unassembled WGS sequence"/>
</dbReference>
<sequence>MRHENFVVAPDQVSTAFMHSLALCLIGGLLFWVAVLATMA</sequence>
<proteinExistence type="predicted"/>
<evidence type="ECO:0000313" key="2">
    <source>
        <dbReference type="EMBL" id="MCW3796553.1"/>
    </source>
</evidence>
<keyword evidence="3" id="KW-1185">Reference proteome</keyword>
<organism evidence="2 3">
    <name type="scientific">Sphingomonas arvum</name>
    <dbReference type="NCBI Taxonomy" id="2992113"/>
    <lineage>
        <taxon>Bacteria</taxon>
        <taxon>Pseudomonadati</taxon>
        <taxon>Pseudomonadota</taxon>
        <taxon>Alphaproteobacteria</taxon>
        <taxon>Sphingomonadales</taxon>
        <taxon>Sphingomonadaceae</taxon>
        <taxon>Sphingomonas</taxon>
    </lineage>
</organism>
<feature type="transmembrane region" description="Helical" evidence="1">
    <location>
        <begin position="16"/>
        <end position="37"/>
    </location>
</feature>
<reference evidence="2 3" key="1">
    <citation type="submission" date="2022-10" db="EMBL/GenBank/DDBJ databases">
        <title>Sphingomonas sp.</title>
        <authorList>
            <person name="Jin C."/>
        </authorList>
    </citation>
    <scope>NUCLEOTIDE SEQUENCE [LARGE SCALE GENOMIC DNA]</scope>
    <source>
        <strain evidence="2 3">BN140010</strain>
    </source>
</reference>
<dbReference type="RefSeq" id="WP_264880369.1">
    <property type="nucleotide sequence ID" value="NZ_JAPDOB010000001.1"/>
</dbReference>
<name>A0ABT3JBV7_9SPHN</name>
<comment type="caution">
    <text evidence="2">The sequence shown here is derived from an EMBL/GenBank/DDBJ whole genome shotgun (WGS) entry which is preliminary data.</text>
</comment>
<protein>
    <submittedName>
        <fullName evidence="2">Uncharacterized protein</fullName>
    </submittedName>
</protein>
<evidence type="ECO:0000256" key="1">
    <source>
        <dbReference type="SAM" id="Phobius"/>
    </source>
</evidence>
<gene>
    <name evidence="2" type="ORF">OMW55_01855</name>
</gene>
<dbReference type="EMBL" id="JAPDOB010000001">
    <property type="protein sequence ID" value="MCW3796553.1"/>
    <property type="molecule type" value="Genomic_DNA"/>
</dbReference>
<accession>A0ABT3JBV7</accession>
<keyword evidence="1" id="KW-1133">Transmembrane helix</keyword>